<reference evidence="6" key="1">
    <citation type="journal article" date="2019" name="Int. J. Syst. Evol. Microbiol.">
        <title>The Global Catalogue of Microorganisms (GCM) 10K type strain sequencing project: providing services to taxonomists for standard genome sequencing and annotation.</title>
        <authorList>
            <consortium name="The Broad Institute Genomics Platform"/>
            <consortium name="The Broad Institute Genome Sequencing Center for Infectious Disease"/>
            <person name="Wu L."/>
            <person name="Ma J."/>
        </authorList>
    </citation>
    <scope>NUCLEOTIDE SEQUENCE [LARGE SCALE GENOMIC DNA]</scope>
    <source>
        <strain evidence="6">CCM 7950</strain>
    </source>
</reference>
<name>A0ABW4NTU0_9PAST</name>
<dbReference type="InterPro" id="IPR017853">
    <property type="entry name" value="GH"/>
</dbReference>
<dbReference type="InterPro" id="IPR006047">
    <property type="entry name" value="GH13_cat_dom"/>
</dbReference>
<evidence type="ECO:0000313" key="6">
    <source>
        <dbReference type="Proteomes" id="UP001597420"/>
    </source>
</evidence>
<dbReference type="SMART" id="SM00642">
    <property type="entry name" value="Aamy"/>
    <property type="match status" value="1"/>
</dbReference>
<evidence type="ECO:0000256" key="3">
    <source>
        <dbReference type="ARBA" id="ARBA00023295"/>
    </source>
</evidence>
<organism evidence="5 6">
    <name type="scientific">Pasteurella oralis</name>
    <dbReference type="NCBI Taxonomy" id="1071947"/>
    <lineage>
        <taxon>Bacteria</taxon>
        <taxon>Pseudomonadati</taxon>
        <taxon>Pseudomonadota</taxon>
        <taxon>Gammaproteobacteria</taxon>
        <taxon>Pasteurellales</taxon>
        <taxon>Pasteurellaceae</taxon>
        <taxon>Pasteurella</taxon>
    </lineage>
</organism>
<dbReference type="Gene3D" id="3.20.20.80">
    <property type="entry name" value="Glycosidases"/>
    <property type="match status" value="1"/>
</dbReference>
<dbReference type="Pfam" id="PF00128">
    <property type="entry name" value="Alpha-amylase"/>
    <property type="match status" value="1"/>
</dbReference>
<keyword evidence="2 5" id="KW-0378">Hydrolase</keyword>
<comment type="caution">
    <text evidence="5">The sequence shown here is derived from an EMBL/GenBank/DDBJ whole genome shotgun (WGS) entry which is preliminary data.</text>
</comment>
<dbReference type="InterPro" id="IPR004193">
    <property type="entry name" value="Glyco_hydro_13_N"/>
</dbReference>
<dbReference type="EC" id="3.2.1.196" evidence="5"/>
<evidence type="ECO:0000256" key="1">
    <source>
        <dbReference type="ARBA" id="ARBA00008061"/>
    </source>
</evidence>
<dbReference type="Gene3D" id="2.60.40.1180">
    <property type="entry name" value="Golgi alpha-mannosidase II"/>
    <property type="match status" value="1"/>
</dbReference>
<dbReference type="InterPro" id="IPR011837">
    <property type="entry name" value="Glycogen_debranch_GlgX"/>
</dbReference>
<feature type="domain" description="Glycosyl hydrolase family 13 catalytic" evidence="4">
    <location>
        <begin position="163"/>
        <end position="567"/>
    </location>
</feature>
<accession>A0ABW4NTU0</accession>
<dbReference type="NCBIfam" id="TIGR02100">
    <property type="entry name" value="glgX_debranch"/>
    <property type="match status" value="1"/>
</dbReference>
<keyword evidence="3 5" id="KW-0326">Glycosidase</keyword>
<proteinExistence type="inferred from homology"/>
<dbReference type="PANTHER" id="PTHR43002">
    <property type="entry name" value="GLYCOGEN DEBRANCHING ENZYME"/>
    <property type="match status" value="1"/>
</dbReference>
<dbReference type="GO" id="GO:0120549">
    <property type="term" value="F:limit dextrin alpha-1,6-maltotetraose-hydrolase activity"/>
    <property type="evidence" value="ECO:0007669"/>
    <property type="project" value="UniProtKB-EC"/>
</dbReference>
<dbReference type="Gene3D" id="2.60.40.10">
    <property type="entry name" value="Immunoglobulins"/>
    <property type="match status" value="1"/>
</dbReference>
<dbReference type="InterPro" id="IPR044505">
    <property type="entry name" value="GlgX_Isoamylase_N_E_set"/>
</dbReference>
<dbReference type="CDD" id="cd11326">
    <property type="entry name" value="AmyAc_Glg_debranch"/>
    <property type="match status" value="1"/>
</dbReference>
<dbReference type="EMBL" id="JBHUFP010000005">
    <property type="protein sequence ID" value="MFD1805649.1"/>
    <property type="molecule type" value="Genomic_DNA"/>
</dbReference>
<sequence>MNTKRIKTGKPYPLGCTAQIEDGVSGHNFSLFSSEASAVELCLFDQEGNESKFQLTQKTGDVWHIWLSDVPLGTEYGYRISGKTDRTLANPNKLMLDPYAKVVVGKPDLSSAEKRAWFDLSDSRDNAHVAPKAVIIEDDFDWENDQLLQTPWAKTVIYELNVKGFTQLREDLPAQIRGSYAALAHPNMIAYLQELGVTAIELLPVNYQLDEVHLQEKGLHNYWGYSPLAMFAVEPKYWSKQAGSSPLTEFKAMVKVLHQAGIEVILDVVFNHSVESEQHFPTFSQRGIDDKAYHWHDEQGYYCNWTGCGNTMNLSHPMTRRWVVDCLRYWVEECHVDGFRFDLGAVLGRENQGGFNPQAQLFADIIAVPSLQQCKLISEPWDIGDFGYQVGNFPDYFAEWNDRFRDDMTRFWLWKSGENGAFAERLAGSSDIFKRGERKPHCSVNYITAHDGFTLRDLVSYNQKHNWANGEENRDGRNENYSYNHGVEGIENVPSAVENARMLSTISLLMSLLLSNGTPMLLAGDEFGNSQFGNNNAYCQDNEITWLKWQSFNQRLFDLTKQTIAIRKQIASLYNDLWWSPDNVQWLNVMGKPKSIDDWHNREIKALQVLLDNRWLFLINSKAELQTFLLPEGDWEVVYHAAGTTMQDNLVEVGDIAFCVLQK</sequence>
<dbReference type="Pfam" id="PF02922">
    <property type="entry name" value="CBM_48"/>
    <property type="match status" value="1"/>
</dbReference>
<dbReference type="SUPFAM" id="SSF51011">
    <property type="entry name" value="Glycosyl hydrolase domain"/>
    <property type="match status" value="1"/>
</dbReference>
<dbReference type="SUPFAM" id="SSF81296">
    <property type="entry name" value="E set domains"/>
    <property type="match status" value="1"/>
</dbReference>
<dbReference type="CDD" id="cd02856">
    <property type="entry name" value="E_set_GDE_Isoamylase_N"/>
    <property type="match status" value="1"/>
</dbReference>
<dbReference type="InterPro" id="IPR014756">
    <property type="entry name" value="Ig_E-set"/>
</dbReference>
<dbReference type="SUPFAM" id="SSF51445">
    <property type="entry name" value="(Trans)glycosidases"/>
    <property type="match status" value="1"/>
</dbReference>
<dbReference type="RefSeq" id="WP_379096730.1">
    <property type="nucleotide sequence ID" value="NZ_JBHUFP010000005.1"/>
</dbReference>
<dbReference type="Pfam" id="PF18390">
    <property type="entry name" value="GlgX_C"/>
    <property type="match status" value="1"/>
</dbReference>
<dbReference type="InterPro" id="IPR040784">
    <property type="entry name" value="GlgX_C"/>
</dbReference>
<evidence type="ECO:0000259" key="4">
    <source>
        <dbReference type="SMART" id="SM00642"/>
    </source>
</evidence>
<protein>
    <submittedName>
        <fullName evidence="5">Glycogen debranching protein GlgX</fullName>
        <ecNumber evidence="5">3.2.1.196</ecNumber>
    </submittedName>
</protein>
<evidence type="ECO:0000313" key="5">
    <source>
        <dbReference type="EMBL" id="MFD1805649.1"/>
    </source>
</evidence>
<evidence type="ECO:0000256" key="2">
    <source>
        <dbReference type="ARBA" id="ARBA00022801"/>
    </source>
</evidence>
<keyword evidence="6" id="KW-1185">Reference proteome</keyword>
<dbReference type="InterPro" id="IPR013780">
    <property type="entry name" value="Glyco_hydro_b"/>
</dbReference>
<gene>
    <name evidence="5" type="primary">glgX</name>
    <name evidence="5" type="ORF">ACFSAV_04550</name>
</gene>
<comment type="similarity">
    <text evidence="1">Belongs to the glycosyl hydrolase 13 family.</text>
</comment>
<dbReference type="InterPro" id="IPR013783">
    <property type="entry name" value="Ig-like_fold"/>
</dbReference>
<dbReference type="Proteomes" id="UP001597420">
    <property type="component" value="Unassembled WGS sequence"/>
</dbReference>